<dbReference type="PROSITE" id="PS00626">
    <property type="entry name" value="RCC1_2"/>
    <property type="match status" value="2"/>
</dbReference>
<feature type="compositionally biased region" description="Basic residues" evidence="3">
    <location>
        <begin position="16"/>
        <end position="25"/>
    </location>
</feature>
<evidence type="ECO:0000256" key="2">
    <source>
        <dbReference type="PROSITE-ProRule" id="PRU00235"/>
    </source>
</evidence>
<evidence type="ECO:0000256" key="1">
    <source>
        <dbReference type="ARBA" id="ARBA00022737"/>
    </source>
</evidence>
<evidence type="ECO:0000259" key="4">
    <source>
        <dbReference type="PROSITE" id="PS50020"/>
    </source>
</evidence>
<keyword evidence="6" id="KW-1185">Reference proteome</keyword>
<name>A0A8T1W2A3_9STRA</name>
<dbReference type="PANTHER" id="PTHR22870">
    <property type="entry name" value="REGULATOR OF CHROMOSOME CONDENSATION"/>
    <property type="match status" value="1"/>
</dbReference>
<dbReference type="PROSITE" id="PS50020">
    <property type="entry name" value="WW_DOMAIN_2"/>
    <property type="match status" value="2"/>
</dbReference>
<protein>
    <recommendedName>
        <fullName evidence="4">WW domain-containing protein</fullName>
    </recommendedName>
</protein>
<feature type="repeat" description="RCC1" evidence="2">
    <location>
        <begin position="393"/>
        <end position="449"/>
    </location>
</feature>
<feature type="region of interest" description="Disordered" evidence="3">
    <location>
        <begin position="1"/>
        <end position="39"/>
    </location>
</feature>
<dbReference type="EMBL" id="JAGDFM010000095">
    <property type="protein sequence ID" value="KAG7386688.1"/>
    <property type="molecule type" value="Genomic_DNA"/>
</dbReference>
<dbReference type="AlphaFoldDB" id="A0A8T1W2A3"/>
<feature type="repeat" description="RCC1" evidence="2">
    <location>
        <begin position="458"/>
        <end position="514"/>
    </location>
</feature>
<feature type="domain" description="WW" evidence="4">
    <location>
        <begin position="901"/>
        <end position="921"/>
    </location>
</feature>
<dbReference type="PROSITE" id="PS50012">
    <property type="entry name" value="RCC1_3"/>
    <property type="match status" value="4"/>
</dbReference>
<dbReference type="InterPro" id="IPR058923">
    <property type="entry name" value="RCC1-like_dom"/>
</dbReference>
<dbReference type="CDD" id="cd00201">
    <property type="entry name" value="WW"/>
    <property type="match status" value="1"/>
</dbReference>
<keyword evidence="1" id="KW-0677">Repeat</keyword>
<evidence type="ECO:0000313" key="6">
    <source>
        <dbReference type="Proteomes" id="UP000694044"/>
    </source>
</evidence>
<feature type="repeat" description="RCC1" evidence="2">
    <location>
        <begin position="321"/>
        <end position="392"/>
    </location>
</feature>
<feature type="region of interest" description="Disordered" evidence="3">
    <location>
        <begin position="918"/>
        <end position="954"/>
    </location>
</feature>
<reference evidence="5" key="1">
    <citation type="submission" date="2021-02" db="EMBL/GenBank/DDBJ databases">
        <authorList>
            <person name="Palmer J.M."/>
        </authorList>
    </citation>
    <scope>NUCLEOTIDE SEQUENCE</scope>
    <source>
        <strain evidence="5">SCRP734</strain>
    </source>
</reference>
<dbReference type="OrthoDB" id="10256179at2759"/>
<proteinExistence type="predicted"/>
<dbReference type="Pfam" id="PF25390">
    <property type="entry name" value="WD40_RLD"/>
    <property type="match status" value="1"/>
</dbReference>
<gene>
    <name evidence="5" type="ORF">PHYPSEUDO_015368</name>
</gene>
<feature type="domain" description="WW" evidence="4">
    <location>
        <begin position="1104"/>
        <end position="1138"/>
    </location>
</feature>
<dbReference type="InterPro" id="IPR000048">
    <property type="entry name" value="IQ_motif_EF-hand-BS"/>
</dbReference>
<accession>A0A8T1W2A3</accession>
<evidence type="ECO:0000313" key="5">
    <source>
        <dbReference type="EMBL" id="KAG7386688.1"/>
    </source>
</evidence>
<dbReference type="InterPro" id="IPR051210">
    <property type="entry name" value="Ub_ligase/GEF_domain"/>
</dbReference>
<sequence>MMDPNMTRRARAEQKKKIKAAKRKLQPGWKPGRSKRRKQKAVTMIQRAYRSHLLRQAFQRSRQNVRFTFTSLRAFGRARSRQHWRNVDLRRLSREELRLLALALNLPSTGKKVLLICRIQRWVDQHVLANDMAAQAAAQALENRRKAQGSVYFSEAHPGADLVDIHPLRGHYITTIAAGSESDAVYAIDGARGAAWLCRTGGLASQVGLCSHVYRRDEFEPTPRESHWLATPVFLHTLRAEHVERVYVARCHAMALAKAGELFSWGDNAHGALGFAAESAAQVARNRATVVGALSNYQAVAAAVGGHHSIAVCDHVAGHHGVVFCWGSNSHGQLGITPSSSRNGTKPADGPAKTSPTTFPRPAVMHQVAALRSVSVRQVACGVLHSLALTSDGKVYSWGCSDGGRLGQGRDTKRSSDISEPALVNGMLTDLVALAIACGSWHSGCIAVEASKVQSGAGRVFTWGTGVYGQLGVGKAQVMYEPQPVRLPPRQLDDEALVTRLACGTHHTAALTVDNRIFTWGSTRAFNGVPTELRLSGGERFGRVASLACGRTFTVFNTVSRDAASYEWPEVPRLWRDKPVVIPRLDLSKVQTLPLCTSNPLPPFSKGTTVIKSSSELPSPVRLEPFSDRRAREEEELREAKRLDDIDIETIVHPLCRLCWRCDGFQPSPLRLWMCRNCSHERQLHGARRPGVPMGEYEAVRKLQCLFRARRARRVLQRAREQRYQRIFSIAHNEFFFFNLWQGSKSWARPADISEDVEVPIRDPDASPQILPPLTPVEAAIKLQASWRGFQARQLTVKLLRDRYEKHFDLEKERVYHVRKPERAKAGKKEPPTKLWDPPPLLRKRYDLGEPVEIQRLARFASMTPDEAARIVQHAFRCHRGREFMRRILRSRIKKLWDAKTGRYYYYNATTKESSWEKPRLLQNDEEGEDTRSPKVGRGRITKAATQGRKRPAVMPRPEKFHNEQAAARTIQALYRRFATRKMLLELLSRRYRKMMDPVSGQPYYYDSVAGTSTWFKPAVLGDYDLELFDDSGASASGRRKSTLVAPQSSALSVVAKLPRISERARAKRHKRRLQRLRQMSRDEAASRLQRMWRSRRAKAELRELLFDAYEKIFDPTTEHFYYYNRKTGVAKWEKPALLMGDGRELKETKIIKRRRSHTVTAPNEAKQVLFSFLRCATARLELHRLLRERIQKVFDPKSQQYYYFDKLTGQSSWKKPVTLKGYDLTPA</sequence>
<dbReference type="PROSITE" id="PS50096">
    <property type="entry name" value="IQ"/>
    <property type="match status" value="4"/>
</dbReference>
<dbReference type="Proteomes" id="UP000694044">
    <property type="component" value="Unassembled WGS sequence"/>
</dbReference>
<comment type="caution">
    <text evidence="5">The sequence shown here is derived from an EMBL/GenBank/DDBJ whole genome shotgun (WGS) entry which is preliminary data.</text>
</comment>
<dbReference type="Pfam" id="PF00612">
    <property type="entry name" value="IQ"/>
    <property type="match status" value="2"/>
</dbReference>
<dbReference type="Pfam" id="PF00397">
    <property type="entry name" value="WW"/>
    <property type="match status" value="2"/>
</dbReference>
<dbReference type="InterPro" id="IPR001202">
    <property type="entry name" value="WW_dom"/>
</dbReference>
<evidence type="ECO:0000256" key="3">
    <source>
        <dbReference type="SAM" id="MobiDB-lite"/>
    </source>
</evidence>
<dbReference type="SMART" id="SM00456">
    <property type="entry name" value="WW"/>
    <property type="match status" value="4"/>
</dbReference>
<feature type="repeat" description="RCC1" evidence="2">
    <location>
        <begin position="260"/>
        <end position="315"/>
    </location>
</feature>
<dbReference type="InterPro" id="IPR000408">
    <property type="entry name" value="Reg_chr_condens"/>
</dbReference>
<dbReference type="PANTHER" id="PTHR22870:SF408">
    <property type="entry name" value="OS09G0560450 PROTEIN"/>
    <property type="match status" value="1"/>
</dbReference>
<organism evidence="5 6">
    <name type="scientific">Phytophthora pseudosyringae</name>
    <dbReference type="NCBI Taxonomy" id="221518"/>
    <lineage>
        <taxon>Eukaryota</taxon>
        <taxon>Sar</taxon>
        <taxon>Stramenopiles</taxon>
        <taxon>Oomycota</taxon>
        <taxon>Peronosporomycetes</taxon>
        <taxon>Peronosporales</taxon>
        <taxon>Peronosporaceae</taxon>
        <taxon>Phytophthora</taxon>
    </lineage>
</organism>
<feature type="region of interest" description="Disordered" evidence="3">
    <location>
        <begin position="336"/>
        <end position="361"/>
    </location>
</feature>
<dbReference type="SMART" id="SM00015">
    <property type="entry name" value="IQ"/>
    <property type="match status" value="4"/>
</dbReference>